<dbReference type="EMBL" id="SORI01000001">
    <property type="protein sequence ID" value="TDY64978.1"/>
    <property type="molecule type" value="Genomic_DNA"/>
</dbReference>
<keyword evidence="3" id="KW-1185">Reference proteome</keyword>
<sequence length="529" mass="58109">MFDILITGALVADGTGRELFRADAGIVDGRIARIGADLGEAARVIDGTGKVLSPGFIDMHTHMDLELLRDRKPDAKIRQGVTTDLLGQDGLGAAPVSPANRKLLADILSGLNGVLEDEQWTWGSFGEYLNALEGCGLPNNAAVLLSQGPVRIEAMGMDERPATARELDVQRSLIREAMEEGAFGLSSGLIYPPCPYAGMEELTELNREVAAFDGIFVVHQRDEGYHLSRSFDEICEISRRSGVRLHVSHLQAYGRVNWPIMDEVLAKADAFLKDGGSVTWDRYPYLAGCTTLTAVLPTWTFNEGTKALISNLTDPAYRKKIHEEFTKGLDVWHNRQISVGWENIIVTAVHLERNRWMEGLSCQAIADRQGKNPVDAVCDLLAEEKLAVTMISFYGSEDVLRKVLSHPCATVGSDGIYGGRPHPRLYGSYPRFLRQYVRESRTFTLEEAVRKITSFPAKILGLGDRGTVEEGKWADLVLFDPDTVGDRSTYEEPELYPEGICSVLVNGVEVAGADGTTGKMPGKVLRKGR</sequence>
<dbReference type="GO" id="GO:0016812">
    <property type="term" value="F:hydrolase activity, acting on carbon-nitrogen (but not peptide) bonds, in cyclic amides"/>
    <property type="evidence" value="ECO:0007669"/>
    <property type="project" value="TreeGrafter"/>
</dbReference>
<protein>
    <submittedName>
        <fullName evidence="2">N-acyl-D-amino-acid deacylase</fullName>
    </submittedName>
</protein>
<comment type="caution">
    <text evidence="2">The sequence shown here is derived from an EMBL/GenBank/DDBJ whole genome shotgun (WGS) entry which is preliminary data.</text>
</comment>
<organism evidence="2 3">
    <name type="scientific">Aminivibrio pyruvatiphilus</name>
    <dbReference type="NCBI Taxonomy" id="1005740"/>
    <lineage>
        <taxon>Bacteria</taxon>
        <taxon>Thermotogati</taxon>
        <taxon>Synergistota</taxon>
        <taxon>Synergistia</taxon>
        <taxon>Synergistales</taxon>
        <taxon>Aminobacteriaceae</taxon>
        <taxon>Aminivibrio</taxon>
    </lineage>
</organism>
<evidence type="ECO:0000259" key="1">
    <source>
        <dbReference type="Pfam" id="PF07969"/>
    </source>
</evidence>
<dbReference type="InterPro" id="IPR013108">
    <property type="entry name" value="Amidohydro_3"/>
</dbReference>
<dbReference type="Gene3D" id="3.30.1490.130">
    <property type="entry name" value="D-aminoacylase. Domain 3"/>
    <property type="match status" value="1"/>
</dbReference>
<dbReference type="OrthoDB" id="9775607at2"/>
<dbReference type="InterPro" id="IPR032466">
    <property type="entry name" value="Metal_Hydrolase"/>
</dbReference>
<dbReference type="SUPFAM" id="SSF51338">
    <property type="entry name" value="Composite domain of metallo-dependent hydrolases"/>
    <property type="match status" value="1"/>
</dbReference>
<reference evidence="2 3" key="1">
    <citation type="submission" date="2019-03" db="EMBL/GenBank/DDBJ databases">
        <title>Genomic Encyclopedia of Type Strains, Phase IV (KMG-IV): sequencing the most valuable type-strain genomes for metagenomic binning, comparative biology and taxonomic classification.</title>
        <authorList>
            <person name="Goeker M."/>
        </authorList>
    </citation>
    <scope>NUCLEOTIDE SEQUENCE [LARGE SCALE GENOMIC DNA]</scope>
    <source>
        <strain evidence="2 3">DSM 25964</strain>
    </source>
</reference>
<dbReference type="GO" id="GO:0016811">
    <property type="term" value="F:hydrolase activity, acting on carbon-nitrogen (but not peptide) bonds, in linear amides"/>
    <property type="evidence" value="ECO:0007669"/>
    <property type="project" value="InterPro"/>
</dbReference>
<dbReference type="Pfam" id="PF07969">
    <property type="entry name" value="Amidohydro_3"/>
    <property type="match status" value="1"/>
</dbReference>
<dbReference type="AlphaFoldDB" id="A0A4R8MIZ7"/>
<dbReference type="Proteomes" id="UP000295066">
    <property type="component" value="Unassembled WGS sequence"/>
</dbReference>
<dbReference type="RefSeq" id="WP_133955289.1">
    <property type="nucleotide sequence ID" value="NZ_SORI01000001.1"/>
</dbReference>
<dbReference type="CDD" id="cd01297">
    <property type="entry name" value="D-aminoacylase"/>
    <property type="match status" value="1"/>
</dbReference>
<dbReference type="InterPro" id="IPR050378">
    <property type="entry name" value="Metallo-dep_Hydrolases_sf"/>
</dbReference>
<dbReference type="SUPFAM" id="SSF51556">
    <property type="entry name" value="Metallo-dependent hydrolases"/>
    <property type="match status" value="1"/>
</dbReference>
<dbReference type="PANTHER" id="PTHR11647">
    <property type="entry name" value="HYDRANTOINASE/DIHYDROPYRIMIDINASE FAMILY MEMBER"/>
    <property type="match status" value="1"/>
</dbReference>
<accession>A0A4R8MIZ7</accession>
<proteinExistence type="predicted"/>
<dbReference type="Gene3D" id="3.20.20.140">
    <property type="entry name" value="Metal-dependent hydrolases"/>
    <property type="match status" value="1"/>
</dbReference>
<evidence type="ECO:0000313" key="2">
    <source>
        <dbReference type="EMBL" id="TDY64978.1"/>
    </source>
</evidence>
<dbReference type="InterPro" id="IPR023100">
    <property type="entry name" value="D-aminoacylase_insert_dom_sf"/>
</dbReference>
<dbReference type="GO" id="GO:0005829">
    <property type="term" value="C:cytosol"/>
    <property type="evidence" value="ECO:0007669"/>
    <property type="project" value="TreeGrafter"/>
</dbReference>
<gene>
    <name evidence="2" type="ORF">C8D99_101124</name>
</gene>
<dbReference type="Gene3D" id="2.30.40.10">
    <property type="entry name" value="Urease, subunit C, domain 1"/>
    <property type="match status" value="1"/>
</dbReference>
<name>A0A4R8MIZ7_9BACT</name>
<evidence type="ECO:0000313" key="3">
    <source>
        <dbReference type="Proteomes" id="UP000295066"/>
    </source>
</evidence>
<dbReference type="PANTHER" id="PTHR11647:SF1">
    <property type="entry name" value="COLLAPSIN RESPONSE MEDIATOR PROTEIN"/>
    <property type="match status" value="1"/>
</dbReference>
<dbReference type="InterPro" id="IPR011059">
    <property type="entry name" value="Metal-dep_hydrolase_composite"/>
</dbReference>
<feature type="domain" description="Amidohydrolase 3" evidence="1">
    <location>
        <begin position="43"/>
        <end position="510"/>
    </location>
</feature>